<accession>A0A9J5X741</accession>
<evidence type="ECO:0000256" key="1">
    <source>
        <dbReference type="SAM" id="SignalP"/>
    </source>
</evidence>
<reference evidence="2 3" key="1">
    <citation type="submission" date="2020-09" db="EMBL/GenBank/DDBJ databases">
        <title>De no assembly of potato wild relative species, Solanum commersonii.</title>
        <authorList>
            <person name="Cho K."/>
        </authorList>
    </citation>
    <scope>NUCLEOTIDE SEQUENCE [LARGE SCALE GENOMIC DNA]</scope>
    <source>
        <strain evidence="2">LZ3.2</strain>
        <tissue evidence="2">Leaf</tissue>
    </source>
</reference>
<dbReference type="PANTHER" id="PTHR33116:SF78">
    <property type="entry name" value="OS12G0587133 PROTEIN"/>
    <property type="match status" value="1"/>
</dbReference>
<feature type="signal peptide" evidence="1">
    <location>
        <begin position="1"/>
        <end position="26"/>
    </location>
</feature>
<gene>
    <name evidence="2" type="ORF">H5410_044539</name>
</gene>
<dbReference type="PANTHER" id="PTHR33116">
    <property type="entry name" value="REVERSE TRANSCRIPTASE ZINC-BINDING DOMAIN-CONTAINING PROTEIN-RELATED-RELATED"/>
    <property type="match status" value="1"/>
</dbReference>
<dbReference type="OrthoDB" id="1303668at2759"/>
<evidence type="ECO:0000313" key="3">
    <source>
        <dbReference type="Proteomes" id="UP000824120"/>
    </source>
</evidence>
<organism evidence="2 3">
    <name type="scientific">Solanum commersonii</name>
    <name type="common">Commerson's wild potato</name>
    <name type="synonym">Commerson's nightshade</name>
    <dbReference type="NCBI Taxonomy" id="4109"/>
    <lineage>
        <taxon>Eukaryota</taxon>
        <taxon>Viridiplantae</taxon>
        <taxon>Streptophyta</taxon>
        <taxon>Embryophyta</taxon>
        <taxon>Tracheophyta</taxon>
        <taxon>Spermatophyta</taxon>
        <taxon>Magnoliopsida</taxon>
        <taxon>eudicotyledons</taxon>
        <taxon>Gunneridae</taxon>
        <taxon>Pentapetalae</taxon>
        <taxon>asterids</taxon>
        <taxon>lamiids</taxon>
        <taxon>Solanales</taxon>
        <taxon>Solanaceae</taxon>
        <taxon>Solanoideae</taxon>
        <taxon>Solaneae</taxon>
        <taxon>Solanum</taxon>
    </lineage>
</organism>
<proteinExistence type="predicted"/>
<evidence type="ECO:0000313" key="2">
    <source>
        <dbReference type="EMBL" id="KAG5584105.1"/>
    </source>
</evidence>
<sequence length="284" mass="32987">MSTTCSCLCQPRTWNMFCCFFGLSWVMPFSVRDALESWSPRDVEKAIKSMSMMIPDIKKAHDHVNWGFLMDLLEKMRFGRKWIQWIKFCISTVNFSVLINGSPAGKVGWLRGFEVARARRDSLKITHLQYADDTLIFCDLVSNMEILKKILGREVGALPTIYLGLPLGAKNVRKKLEQGGSSNISRGWKIDLDALPTYMMSLFPIPPGIINRLDRIRRKFLWQANKDRKKYSNENRSLWVRVITAKYEENDNWVTKEVTTYVVVGVERLFLIDPQLRRRRIKAG</sequence>
<evidence type="ECO:0008006" key="4">
    <source>
        <dbReference type="Google" id="ProtNLM"/>
    </source>
</evidence>
<feature type="chain" id="PRO_5039891889" description="Reverse transcriptase domain-containing protein" evidence="1">
    <location>
        <begin position="27"/>
        <end position="284"/>
    </location>
</feature>
<dbReference type="Proteomes" id="UP000824120">
    <property type="component" value="Chromosome 9"/>
</dbReference>
<keyword evidence="3" id="KW-1185">Reference proteome</keyword>
<dbReference type="AlphaFoldDB" id="A0A9J5X741"/>
<dbReference type="EMBL" id="JACXVP010000009">
    <property type="protein sequence ID" value="KAG5584105.1"/>
    <property type="molecule type" value="Genomic_DNA"/>
</dbReference>
<comment type="caution">
    <text evidence="2">The sequence shown here is derived from an EMBL/GenBank/DDBJ whole genome shotgun (WGS) entry which is preliminary data.</text>
</comment>
<protein>
    <recommendedName>
        <fullName evidence="4">Reverse transcriptase domain-containing protein</fullName>
    </recommendedName>
</protein>
<keyword evidence="1" id="KW-0732">Signal</keyword>
<name>A0A9J5X741_SOLCO</name>